<feature type="chain" id="PRO_5019225926" evidence="4">
    <location>
        <begin position="22"/>
        <end position="508"/>
    </location>
</feature>
<dbReference type="GO" id="GO:0043190">
    <property type="term" value="C:ATP-binding cassette (ABC) transporter complex"/>
    <property type="evidence" value="ECO:0007669"/>
    <property type="project" value="InterPro"/>
</dbReference>
<keyword evidence="2" id="KW-0813">Transport</keyword>
<dbReference type="GO" id="GO:1904680">
    <property type="term" value="F:peptide transmembrane transporter activity"/>
    <property type="evidence" value="ECO:0007669"/>
    <property type="project" value="TreeGrafter"/>
</dbReference>
<evidence type="ECO:0000313" key="6">
    <source>
        <dbReference type="EMBL" id="VEU80069.1"/>
    </source>
</evidence>
<dbReference type="OrthoDB" id="9796817at2"/>
<dbReference type="Gene3D" id="3.90.76.10">
    <property type="entry name" value="Dipeptide-binding Protein, Domain 1"/>
    <property type="match status" value="1"/>
</dbReference>
<dbReference type="Gene3D" id="3.40.190.10">
    <property type="entry name" value="Periplasmic binding protein-like II"/>
    <property type="match status" value="1"/>
</dbReference>
<evidence type="ECO:0000259" key="5">
    <source>
        <dbReference type="Pfam" id="PF00496"/>
    </source>
</evidence>
<gene>
    <name evidence="6" type="primary">gsiB</name>
    <name evidence="6" type="ORF">NCTC10138_00425</name>
</gene>
<dbReference type="Gene3D" id="3.10.105.10">
    <property type="entry name" value="Dipeptide-binding Protein, Domain 3"/>
    <property type="match status" value="1"/>
</dbReference>
<dbReference type="PROSITE" id="PS51257">
    <property type="entry name" value="PROKAR_LIPOPROTEIN"/>
    <property type="match status" value="1"/>
</dbReference>
<sequence>MKKKLLSMIGLLLLVVLVACGKKGTDPDTLVVASGADPVTFDIQKTNDQATTRIARQIYETLIKQNDDLTLVPALALSWEDVGDNTYEFKLRQNVTFHNGEKFTAKDVEWTLKRASESSHIAHIVGTIDPEKIEIVDDYTIKIGTKGPFGPFLTHLAHPATAILNEKAVTDGGADYGTKSAVGTGPFKFVSWVSGDKVTLERYEDYHSEKAKMAKIEFRTITDASVKLIELETGGIDIAYDISPSDITKVEENDSLTLVKTANLGAEYLGLNLRNDTPLKNVGVRKAIAKAIDVGAIIRAIYLNVGERMSGPINELVFGFNDELTPYDYNLEEAKTLLAEAGFPNGGFSLKLYVGSNSTERVRVAQVIEAELKKIGITVILTQLEWGSFLSATEKGDADMYLLGWTTVTTDADYGLYPLFHSESTPSAGNRSFYSNERVDELLELGRTTSDPALRLTYYKEVQTIIHDELPWVFLQTRENVSGVRNNVKGFSHHPTGSYFLDGVSKEN</sequence>
<feature type="domain" description="Solute-binding protein family 5" evidence="5">
    <location>
        <begin position="70"/>
        <end position="424"/>
    </location>
</feature>
<dbReference type="AlphaFoldDB" id="A0A449BC96"/>
<keyword evidence="3 4" id="KW-0732">Signal</keyword>
<evidence type="ECO:0000256" key="1">
    <source>
        <dbReference type="ARBA" id="ARBA00005695"/>
    </source>
</evidence>
<dbReference type="PANTHER" id="PTHR30290:SF9">
    <property type="entry name" value="OLIGOPEPTIDE-BINDING PROTEIN APPA"/>
    <property type="match status" value="1"/>
</dbReference>
<dbReference type="GO" id="GO:0015833">
    <property type="term" value="P:peptide transport"/>
    <property type="evidence" value="ECO:0007669"/>
    <property type="project" value="TreeGrafter"/>
</dbReference>
<dbReference type="EMBL" id="LR215048">
    <property type="protein sequence ID" value="VEU80069.1"/>
    <property type="molecule type" value="Genomic_DNA"/>
</dbReference>
<dbReference type="PANTHER" id="PTHR30290">
    <property type="entry name" value="PERIPLASMIC BINDING COMPONENT OF ABC TRANSPORTER"/>
    <property type="match status" value="1"/>
</dbReference>
<evidence type="ECO:0000256" key="4">
    <source>
        <dbReference type="SAM" id="SignalP"/>
    </source>
</evidence>
<comment type="similarity">
    <text evidence="1">Belongs to the bacterial solute-binding protein 5 family.</text>
</comment>
<dbReference type="Proteomes" id="UP000289841">
    <property type="component" value="Chromosome"/>
</dbReference>
<accession>A0A449BC96</accession>
<dbReference type="KEGG" id="aaxa:NCTC10138_00425"/>
<evidence type="ECO:0000256" key="3">
    <source>
        <dbReference type="ARBA" id="ARBA00022729"/>
    </source>
</evidence>
<dbReference type="Pfam" id="PF00496">
    <property type="entry name" value="SBP_bac_5"/>
    <property type="match status" value="1"/>
</dbReference>
<name>A0A449BC96_HAPAX</name>
<dbReference type="InterPro" id="IPR030678">
    <property type="entry name" value="Peptide/Ni-bd"/>
</dbReference>
<dbReference type="SUPFAM" id="SSF53850">
    <property type="entry name" value="Periplasmic binding protein-like II"/>
    <property type="match status" value="1"/>
</dbReference>
<dbReference type="InterPro" id="IPR039424">
    <property type="entry name" value="SBP_5"/>
</dbReference>
<protein>
    <submittedName>
        <fullName evidence="6">Glutathione-binding protein gsiB</fullName>
    </submittedName>
</protein>
<dbReference type="PIRSF" id="PIRSF002741">
    <property type="entry name" value="MppA"/>
    <property type="match status" value="1"/>
</dbReference>
<evidence type="ECO:0000313" key="7">
    <source>
        <dbReference type="Proteomes" id="UP000289841"/>
    </source>
</evidence>
<dbReference type="STRING" id="1278311.GCA_000428705_01084"/>
<evidence type="ECO:0000256" key="2">
    <source>
        <dbReference type="ARBA" id="ARBA00022448"/>
    </source>
</evidence>
<feature type="signal peptide" evidence="4">
    <location>
        <begin position="1"/>
        <end position="21"/>
    </location>
</feature>
<organism evidence="6 7">
    <name type="scientific">Haploplasma axanthum</name>
    <name type="common">Acholeplasma axanthum</name>
    <dbReference type="NCBI Taxonomy" id="29552"/>
    <lineage>
        <taxon>Bacteria</taxon>
        <taxon>Bacillati</taxon>
        <taxon>Mycoplasmatota</taxon>
        <taxon>Mollicutes</taxon>
        <taxon>Acholeplasmatales</taxon>
        <taxon>Acholeplasmataceae</taxon>
        <taxon>Haploplasma</taxon>
    </lineage>
</organism>
<dbReference type="InterPro" id="IPR000914">
    <property type="entry name" value="SBP_5_dom"/>
</dbReference>
<dbReference type="GO" id="GO:0042597">
    <property type="term" value="C:periplasmic space"/>
    <property type="evidence" value="ECO:0007669"/>
    <property type="project" value="UniProtKB-ARBA"/>
</dbReference>
<proteinExistence type="inferred from homology"/>
<reference evidence="6 7" key="1">
    <citation type="submission" date="2019-01" db="EMBL/GenBank/DDBJ databases">
        <authorList>
            <consortium name="Pathogen Informatics"/>
        </authorList>
    </citation>
    <scope>NUCLEOTIDE SEQUENCE [LARGE SCALE GENOMIC DNA]</scope>
    <source>
        <strain evidence="6 7">NCTC10138</strain>
    </source>
</reference>
<dbReference type="RefSeq" id="WP_026390606.1">
    <property type="nucleotide sequence ID" value="NZ_LR215048.1"/>
</dbReference>
<keyword evidence="7" id="KW-1185">Reference proteome</keyword>